<keyword evidence="2" id="KW-1185">Reference proteome</keyword>
<reference evidence="1" key="1">
    <citation type="submission" date="2020-10" db="EMBL/GenBank/DDBJ databases">
        <title>Taxonomic study of unclassified bacteria belonging to the class Ktedonobacteria.</title>
        <authorList>
            <person name="Yabe S."/>
            <person name="Wang C.M."/>
            <person name="Zheng Y."/>
            <person name="Sakai Y."/>
            <person name="Cavaletti L."/>
            <person name="Monciardini P."/>
            <person name="Donadio S."/>
        </authorList>
    </citation>
    <scope>NUCLEOTIDE SEQUENCE</scope>
    <source>
        <strain evidence="1">ID150040</strain>
    </source>
</reference>
<name>A0A8J3IMR1_9CHLR</name>
<dbReference type="Proteomes" id="UP000597444">
    <property type="component" value="Unassembled WGS sequence"/>
</dbReference>
<accession>A0A8J3IMR1</accession>
<evidence type="ECO:0000313" key="2">
    <source>
        <dbReference type="Proteomes" id="UP000597444"/>
    </source>
</evidence>
<dbReference type="RefSeq" id="WP_220207981.1">
    <property type="nucleotide sequence ID" value="NZ_BNJK01000001.1"/>
</dbReference>
<comment type="caution">
    <text evidence="1">The sequence shown here is derived from an EMBL/GenBank/DDBJ whole genome shotgun (WGS) entry which is preliminary data.</text>
</comment>
<organism evidence="1 2">
    <name type="scientific">Reticulibacter mediterranei</name>
    <dbReference type="NCBI Taxonomy" id="2778369"/>
    <lineage>
        <taxon>Bacteria</taxon>
        <taxon>Bacillati</taxon>
        <taxon>Chloroflexota</taxon>
        <taxon>Ktedonobacteria</taxon>
        <taxon>Ktedonobacterales</taxon>
        <taxon>Reticulibacteraceae</taxon>
        <taxon>Reticulibacter</taxon>
    </lineage>
</organism>
<sequence>MVQELWLYPPLAFSRLGRSKIPCDSFRWGPNDVHPRGTGKTTIEPTQTLLVAEDGTLTSKLPDKIEFKDADGFKPVCPFLGCVARRKLIW</sequence>
<protein>
    <submittedName>
        <fullName evidence="1">Uncharacterized protein</fullName>
    </submittedName>
</protein>
<evidence type="ECO:0000313" key="1">
    <source>
        <dbReference type="EMBL" id="GHO97421.1"/>
    </source>
</evidence>
<dbReference type="EMBL" id="BNJK01000001">
    <property type="protein sequence ID" value="GHO97421.1"/>
    <property type="molecule type" value="Genomic_DNA"/>
</dbReference>
<proteinExistence type="predicted"/>
<gene>
    <name evidence="1" type="ORF">KSF_074690</name>
</gene>
<dbReference type="AlphaFoldDB" id="A0A8J3IMR1"/>